<organism evidence="3">
    <name type="scientific">Bradyrhizobium septentrionale</name>
    <dbReference type="NCBI Taxonomy" id="1404411"/>
    <lineage>
        <taxon>Bacteria</taxon>
        <taxon>Pseudomonadati</taxon>
        <taxon>Pseudomonadota</taxon>
        <taxon>Alphaproteobacteria</taxon>
        <taxon>Hyphomicrobiales</taxon>
        <taxon>Nitrobacteraceae</taxon>
        <taxon>Bradyrhizobium</taxon>
    </lineage>
</organism>
<gene>
    <name evidence="3" type="ORF">HAP48_034965</name>
</gene>
<feature type="region of interest" description="Disordered" evidence="1">
    <location>
        <begin position="139"/>
        <end position="163"/>
    </location>
</feature>
<evidence type="ECO:0000259" key="2">
    <source>
        <dbReference type="Pfam" id="PF08937"/>
    </source>
</evidence>
<dbReference type="SUPFAM" id="SSF52206">
    <property type="entry name" value="Hypothetical protein MTH538"/>
    <property type="match status" value="1"/>
</dbReference>
<dbReference type="AlphaFoldDB" id="A0A973W6D5"/>
<name>A0A973W6D5_9BRAD</name>
<dbReference type="InterPro" id="IPR036490">
    <property type="entry name" value="ThsB_TIR-like_sf"/>
</dbReference>
<proteinExistence type="predicted"/>
<dbReference type="EMBL" id="JAAOLE020000001">
    <property type="protein sequence ID" value="NVI48065.1"/>
    <property type="molecule type" value="Genomic_DNA"/>
</dbReference>
<dbReference type="Pfam" id="PF08937">
    <property type="entry name" value="ThsB_TIR"/>
    <property type="match status" value="1"/>
</dbReference>
<evidence type="ECO:0000313" key="3">
    <source>
        <dbReference type="EMBL" id="NVI48065.1"/>
    </source>
</evidence>
<accession>A0A973W6D5</accession>
<protein>
    <submittedName>
        <fullName evidence="3">TIR domain-containing protein</fullName>
    </submittedName>
</protein>
<dbReference type="RefSeq" id="WP_166214575.1">
    <property type="nucleotide sequence ID" value="NZ_CP088285.1"/>
</dbReference>
<comment type="caution">
    <text evidence="3">The sequence shown here is derived from an EMBL/GenBank/DDBJ whole genome shotgun (WGS) entry which is preliminary data.</text>
</comment>
<dbReference type="Gene3D" id="3.40.50.9200">
    <property type="entry name" value="Hypothetical protein MTH538"/>
    <property type="match status" value="1"/>
</dbReference>
<evidence type="ECO:0000256" key="1">
    <source>
        <dbReference type="SAM" id="MobiDB-lite"/>
    </source>
</evidence>
<reference evidence="3" key="1">
    <citation type="submission" date="2020-06" db="EMBL/GenBank/DDBJ databases">
        <title>Whole Genome Sequence of Bradyrhizobium sp. Strain 1S1.</title>
        <authorList>
            <person name="Bromfield E.S.P."/>
            <person name="Cloutier S."/>
        </authorList>
    </citation>
    <scope>NUCLEOTIDE SEQUENCE [LARGE SCALE GENOMIC DNA]</scope>
    <source>
        <strain evidence="3">1S1</strain>
    </source>
</reference>
<sequence>MSKRRNVFISHHHADDEHVGGLTKLLDRQGFQIRNSSIRAKPSNQVRLDKKQVPEATLKRLLRMKMSWASTVIVLIGKETHQRPWVDWEIRKANELGKRIVGVFTRGGTEADIPPAFEEYGDTLVNWNSDSVIQAIEGTNSPFESPGSAAPRELVHASRTSRC</sequence>
<feature type="domain" description="Thoeris protein ThsB TIR-like" evidence="2">
    <location>
        <begin position="8"/>
        <end position="104"/>
    </location>
</feature>
<dbReference type="InterPro" id="IPR015032">
    <property type="entry name" value="ThsB__TIR-like_domain"/>
</dbReference>